<dbReference type="EMBL" id="JAINUG010000284">
    <property type="protein sequence ID" value="KAJ8383826.1"/>
    <property type="molecule type" value="Genomic_DNA"/>
</dbReference>
<evidence type="ECO:0000313" key="2">
    <source>
        <dbReference type="Proteomes" id="UP001221898"/>
    </source>
</evidence>
<proteinExistence type="predicted"/>
<dbReference type="Proteomes" id="UP001221898">
    <property type="component" value="Unassembled WGS sequence"/>
</dbReference>
<sequence length="105" mass="11725">MALTRSERRHPGTQEMAGGALALMAPPVSGAAALAEWHSQSIDRQLQHAASRASGETTLLHYSRHRSLTYIFASTTLFKDRVKGFRLIRVIGRTPRRLQSTERLN</sequence>
<comment type="caution">
    <text evidence="1">The sequence shown here is derived from an EMBL/GenBank/DDBJ whole genome shotgun (WGS) entry which is preliminary data.</text>
</comment>
<gene>
    <name evidence="1" type="ORF">AAFF_G00213960</name>
</gene>
<name>A0AAD7RJB0_9TELE</name>
<evidence type="ECO:0000313" key="1">
    <source>
        <dbReference type="EMBL" id="KAJ8383826.1"/>
    </source>
</evidence>
<dbReference type="AlphaFoldDB" id="A0AAD7RJB0"/>
<organism evidence="1 2">
    <name type="scientific">Aldrovandia affinis</name>
    <dbReference type="NCBI Taxonomy" id="143900"/>
    <lineage>
        <taxon>Eukaryota</taxon>
        <taxon>Metazoa</taxon>
        <taxon>Chordata</taxon>
        <taxon>Craniata</taxon>
        <taxon>Vertebrata</taxon>
        <taxon>Euteleostomi</taxon>
        <taxon>Actinopterygii</taxon>
        <taxon>Neopterygii</taxon>
        <taxon>Teleostei</taxon>
        <taxon>Notacanthiformes</taxon>
        <taxon>Halosauridae</taxon>
        <taxon>Aldrovandia</taxon>
    </lineage>
</organism>
<reference evidence="1" key="1">
    <citation type="journal article" date="2023" name="Science">
        <title>Genome structures resolve the early diversification of teleost fishes.</title>
        <authorList>
            <person name="Parey E."/>
            <person name="Louis A."/>
            <person name="Montfort J."/>
            <person name="Bouchez O."/>
            <person name="Roques C."/>
            <person name="Iampietro C."/>
            <person name="Lluch J."/>
            <person name="Castinel A."/>
            <person name="Donnadieu C."/>
            <person name="Desvignes T."/>
            <person name="Floi Bucao C."/>
            <person name="Jouanno E."/>
            <person name="Wen M."/>
            <person name="Mejri S."/>
            <person name="Dirks R."/>
            <person name="Jansen H."/>
            <person name="Henkel C."/>
            <person name="Chen W.J."/>
            <person name="Zahm M."/>
            <person name="Cabau C."/>
            <person name="Klopp C."/>
            <person name="Thompson A.W."/>
            <person name="Robinson-Rechavi M."/>
            <person name="Braasch I."/>
            <person name="Lecointre G."/>
            <person name="Bobe J."/>
            <person name="Postlethwait J.H."/>
            <person name="Berthelot C."/>
            <person name="Roest Crollius H."/>
            <person name="Guiguen Y."/>
        </authorList>
    </citation>
    <scope>NUCLEOTIDE SEQUENCE</scope>
    <source>
        <strain evidence="1">NC1722</strain>
    </source>
</reference>
<protein>
    <submittedName>
        <fullName evidence="1">Uncharacterized protein</fullName>
    </submittedName>
</protein>
<accession>A0AAD7RJB0</accession>
<keyword evidence="2" id="KW-1185">Reference proteome</keyword>